<protein>
    <submittedName>
        <fullName evidence="1">Uncharacterized protein</fullName>
    </submittedName>
</protein>
<evidence type="ECO:0000313" key="1">
    <source>
        <dbReference type="EMBL" id="ULT81877.1"/>
    </source>
</evidence>
<proteinExistence type="predicted"/>
<gene>
    <name evidence="1" type="ORF">L3Y34_011680</name>
</gene>
<reference evidence="1 2" key="1">
    <citation type="submission" date="2022-05" db="EMBL/GenBank/DDBJ databases">
        <title>Chromosome-level reference genomes for two strains of Caenorhabditis briggsae: an improved platform for comparative genomics.</title>
        <authorList>
            <person name="Stevens L."/>
            <person name="Andersen E.C."/>
        </authorList>
    </citation>
    <scope>NUCLEOTIDE SEQUENCE [LARGE SCALE GENOMIC DNA]</scope>
    <source>
        <strain evidence="1">QX1410_ONT</strain>
        <tissue evidence="1">Whole-organism</tissue>
    </source>
</reference>
<accession>A0AAE8ZPG3</accession>
<name>A0AAE8ZPG3_CAEBR</name>
<dbReference type="EMBL" id="CP090896">
    <property type="protein sequence ID" value="ULT81877.1"/>
    <property type="molecule type" value="Genomic_DNA"/>
</dbReference>
<organism evidence="1 2">
    <name type="scientific">Caenorhabditis briggsae</name>
    <dbReference type="NCBI Taxonomy" id="6238"/>
    <lineage>
        <taxon>Eukaryota</taxon>
        <taxon>Metazoa</taxon>
        <taxon>Ecdysozoa</taxon>
        <taxon>Nematoda</taxon>
        <taxon>Chromadorea</taxon>
        <taxon>Rhabditida</taxon>
        <taxon>Rhabditina</taxon>
        <taxon>Rhabditomorpha</taxon>
        <taxon>Rhabditoidea</taxon>
        <taxon>Rhabditidae</taxon>
        <taxon>Peloderinae</taxon>
        <taxon>Caenorhabditis</taxon>
    </lineage>
</organism>
<dbReference type="Proteomes" id="UP000827892">
    <property type="component" value="Chromosome X"/>
</dbReference>
<sequence length="189" mass="21606">MNLIVFFCTARWTLERWFLQTGDRDNSRSCSNYTGLLILRTWCETTSLDASNLGIINFGREGKHMMEELQDAFQTSISAITTLFTDGPREMQVLSKVGISPFLLMQTSAIICQQTNPLTKEGTVTNERKSTDTPYFDDPPIKKEKQLEKEISPPMDRRVLKDRLAELLEKHTHELLDIQIASNNIGIYS</sequence>
<dbReference type="AlphaFoldDB" id="A0AAE8ZPG3"/>
<evidence type="ECO:0000313" key="2">
    <source>
        <dbReference type="Proteomes" id="UP000827892"/>
    </source>
</evidence>